<dbReference type="PRINTS" id="PR00970">
    <property type="entry name" value="RIBTRNSFRASE"/>
</dbReference>
<dbReference type="GO" id="GO:0003950">
    <property type="term" value="F:NAD+ poly-ADP-ribosyltransferase activity"/>
    <property type="evidence" value="ECO:0007669"/>
    <property type="project" value="UniProtKB-ARBA"/>
</dbReference>
<keyword evidence="6 10" id="KW-0521">NADP</keyword>
<evidence type="ECO:0000256" key="3">
    <source>
        <dbReference type="ARBA" id="ARBA00022679"/>
    </source>
</evidence>
<dbReference type="InterPro" id="IPR000768">
    <property type="entry name" value="ART"/>
</dbReference>
<dbReference type="AlphaFoldDB" id="A0A7K9DQX4"/>
<dbReference type="PANTHER" id="PTHR10339">
    <property type="entry name" value="ADP-RIBOSYLTRANSFERASE"/>
    <property type="match status" value="1"/>
</dbReference>
<dbReference type="Proteomes" id="UP000518305">
    <property type="component" value="Unassembled WGS sequence"/>
</dbReference>
<dbReference type="PANTHER" id="PTHR10339:SF19">
    <property type="entry name" value="GPI-LINKED NAD(P)(+)--ARGININE ADP-RIBOSYLTRANSFERASE 1"/>
    <property type="match status" value="1"/>
</dbReference>
<dbReference type="GO" id="GO:0046677">
    <property type="term" value="P:response to antibiotic"/>
    <property type="evidence" value="ECO:0007669"/>
    <property type="project" value="UniProtKB-ARBA"/>
</dbReference>
<evidence type="ECO:0000256" key="1">
    <source>
        <dbReference type="ARBA" id="ARBA00009558"/>
    </source>
</evidence>
<proteinExistence type="inferred from homology"/>
<evidence type="ECO:0000256" key="7">
    <source>
        <dbReference type="ARBA" id="ARBA00023027"/>
    </source>
</evidence>
<keyword evidence="4" id="KW-0548">Nucleotidyltransferase</keyword>
<evidence type="ECO:0000256" key="10">
    <source>
        <dbReference type="RuleBase" id="RU361228"/>
    </source>
</evidence>
<keyword evidence="8" id="KW-1015">Disulfide bond</keyword>
<accession>A0A7K9DQX4</accession>
<evidence type="ECO:0000256" key="6">
    <source>
        <dbReference type="ARBA" id="ARBA00022857"/>
    </source>
</evidence>
<feature type="chain" id="PRO_5029941294" description="NAD(P)(+)--arginine ADP-ribosyltransferase" evidence="10">
    <location>
        <begin position="20"/>
        <end position="305"/>
    </location>
</feature>
<feature type="non-terminal residue" evidence="11">
    <location>
        <position position="1"/>
    </location>
</feature>
<evidence type="ECO:0000256" key="9">
    <source>
        <dbReference type="ARBA" id="ARBA00047597"/>
    </source>
</evidence>
<dbReference type="GO" id="GO:0044194">
    <property type="term" value="C:cytolytic granule"/>
    <property type="evidence" value="ECO:0007669"/>
    <property type="project" value="UniProtKB-ARBA"/>
</dbReference>
<reference evidence="11 12" key="1">
    <citation type="submission" date="2019-09" db="EMBL/GenBank/DDBJ databases">
        <title>Bird 10,000 Genomes (B10K) Project - Family phase.</title>
        <authorList>
            <person name="Zhang G."/>
        </authorList>
    </citation>
    <scope>NUCLEOTIDE SEQUENCE [LARGE SCALE GENOMIC DNA]</scope>
    <source>
        <strain evidence="11">B10K-DU-001-23</strain>
        <tissue evidence="11">Muscle</tissue>
    </source>
</reference>
<evidence type="ECO:0000256" key="5">
    <source>
        <dbReference type="ARBA" id="ARBA00022729"/>
    </source>
</evidence>
<dbReference type="PROSITE" id="PS01291">
    <property type="entry name" value="ART"/>
    <property type="match status" value="1"/>
</dbReference>
<dbReference type="GO" id="GO:0005615">
    <property type="term" value="C:extracellular space"/>
    <property type="evidence" value="ECO:0007669"/>
    <property type="project" value="UniProtKB-ARBA"/>
</dbReference>
<comment type="caution">
    <text evidence="11">The sequence shown here is derived from an EMBL/GenBank/DDBJ whole genome shotgun (WGS) entry which is preliminary data.</text>
</comment>
<dbReference type="GO" id="GO:0106274">
    <property type="term" value="F:NAD+-protein-arginine ADP-ribosyltransferase activity"/>
    <property type="evidence" value="ECO:0007669"/>
    <property type="project" value="UniProtKB-EC"/>
</dbReference>
<dbReference type="EC" id="2.4.2.31" evidence="10"/>
<keyword evidence="5 10" id="KW-0732">Signal</keyword>
<evidence type="ECO:0000256" key="2">
    <source>
        <dbReference type="ARBA" id="ARBA00022676"/>
    </source>
</evidence>
<dbReference type="EMBL" id="VWZJ01013555">
    <property type="protein sequence ID" value="NXG67043.1"/>
    <property type="molecule type" value="Genomic_DNA"/>
</dbReference>
<gene>
    <name evidence="11" type="primary">Madprt</name>
    <name evidence="11" type="ORF">HEMCOM_R05155</name>
</gene>
<organism evidence="11 12">
    <name type="scientific">Hemiprocne comata</name>
    <dbReference type="NCBI Taxonomy" id="243314"/>
    <lineage>
        <taxon>Eukaryota</taxon>
        <taxon>Metazoa</taxon>
        <taxon>Chordata</taxon>
        <taxon>Craniata</taxon>
        <taxon>Vertebrata</taxon>
        <taxon>Euteleostomi</taxon>
        <taxon>Archelosauria</taxon>
        <taxon>Archosauria</taxon>
        <taxon>Dinosauria</taxon>
        <taxon>Saurischia</taxon>
        <taxon>Theropoda</taxon>
        <taxon>Coelurosauria</taxon>
        <taxon>Aves</taxon>
        <taxon>Neognathae</taxon>
        <taxon>Neoaves</taxon>
        <taxon>Strisores</taxon>
        <taxon>Apodiformes</taxon>
        <taxon>Apodidae</taxon>
        <taxon>Hemiprocninae</taxon>
        <taxon>Hemiprocne</taxon>
    </lineage>
</organism>
<feature type="non-terminal residue" evidence="11">
    <location>
        <position position="305"/>
    </location>
</feature>
<evidence type="ECO:0000256" key="8">
    <source>
        <dbReference type="ARBA" id="ARBA00023157"/>
    </source>
</evidence>
<evidence type="ECO:0000313" key="11">
    <source>
        <dbReference type="EMBL" id="NXG67043.1"/>
    </source>
</evidence>
<evidence type="ECO:0000256" key="4">
    <source>
        <dbReference type="ARBA" id="ARBA00022695"/>
    </source>
</evidence>
<name>A0A7K9DQX4_9AVES</name>
<comment type="catalytic activity">
    <reaction evidence="9 10">
        <text>L-arginyl-[protein] + NAD(+) = N(omega)-(ADP-D-ribosyl)-L-arginyl-[protein] + nicotinamide + H(+)</text>
        <dbReference type="Rhea" id="RHEA:19149"/>
        <dbReference type="Rhea" id="RHEA-COMP:10532"/>
        <dbReference type="Rhea" id="RHEA-COMP:15087"/>
        <dbReference type="ChEBI" id="CHEBI:15378"/>
        <dbReference type="ChEBI" id="CHEBI:17154"/>
        <dbReference type="ChEBI" id="CHEBI:29965"/>
        <dbReference type="ChEBI" id="CHEBI:57540"/>
        <dbReference type="ChEBI" id="CHEBI:142554"/>
        <dbReference type="EC" id="2.4.2.31"/>
    </reaction>
</comment>
<dbReference type="Pfam" id="PF01129">
    <property type="entry name" value="ART"/>
    <property type="match status" value="1"/>
</dbReference>
<dbReference type="OrthoDB" id="423533at2759"/>
<dbReference type="FunFam" id="3.90.176.10:FF:000001">
    <property type="entry name" value="NAD(P)(+)--arginine ADP-ribosyltransferase"/>
    <property type="match status" value="1"/>
</dbReference>
<keyword evidence="2 10" id="KW-0328">Glycosyltransferase</keyword>
<dbReference type="SUPFAM" id="SSF56399">
    <property type="entry name" value="ADP-ribosylation"/>
    <property type="match status" value="1"/>
</dbReference>
<feature type="signal peptide" evidence="10">
    <location>
        <begin position="1"/>
        <end position="19"/>
    </location>
</feature>
<dbReference type="GO" id="GO:0016779">
    <property type="term" value="F:nucleotidyltransferase activity"/>
    <property type="evidence" value="ECO:0007669"/>
    <property type="project" value="UniProtKB-KW"/>
</dbReference>
<dbReference type="Gene3D" id="3.90.176.10">
    <property type="entry name" value="Toxin ADP-ribosyltransferase, Chain A, domain 1"/>
    <property type="match status" value="1"/>
</dbReference>
<evidence type="ECO:0000313" key="12">
    <source>
        <dbReference type="Proteomes" id="UP000518305"/>
    </source>
</evidence>
<sequence>MEHLALGLVLLAGTLVTSTLYQGHLSSIKEVALDMAPNSFDDQYQGCSHLMEEELAELNRTEFTINSIYAQAWALAAAEWRSRRSCVPPVLRPEQAIAILAYTLPGPLYQNFNAAVREAGRSRREYLDSFHFKVLHFLLSEALRALREAQPRRCYQVYRGVQDIRFTTQRGRTVRFGHFTSTSLRSQNTQQFGKDTFFSVCTCYGVPIKDFSIIAQEEEVLIPPFECFEVTNATWRDGNAYIQLYSKETFSNYNCEFIKGDVPTGWSGVQGGRWWEVAQSHQGKRASPLWGGRWGELALGLVSLH</sequence>
<keyword evidence="12" id="KW-1185">Reference proteome</keyword>
<keyword evidence="3 10" id="KW-0808">Transferase</keyword>
<comment type="similarity">
    <text evidence="1 10">Belongs to the Arg-specific ADP-ribosyltransferase family.</text>
</comment>
<dbReference type="InterPro" id="IPR050999">
    <property type="entry name" value="ADP-ribosyltransferase_ARG"/>
</dbReference>
<dbReference type="PROSITE" id="PS51996">
    <property type="entry name" value="TR_MART"/>
    <property type="match status" value="1"/>
</dbReference>
<protein>
    <recommendedName>
        <fullName evidence="10">NAD(P)(+)--arginine ADP-ribosyltransferase</fullName>
        <ecNumber evidence="10">2.4.2.31</ecNumber>
    </recommendedName>
    <alternativeName>
        <fullName evidence="10">Mono(ADP-ribosyl)transferase</fullName>
    </alternativeName>
</protein>
<keyword evidence="7 10" id="KW-0520">NAD</keyword>